<dbReference type="InterPro" id="IPR001098">
    <property type="entry name" value="DNA-dir_DNA_pol_A_palm_dom"/>
</dbReference>
<sequence length="789" mass="90288">MTEDWEFREEQQETIYYGEQIYFITGQSYLFEDEDRPFKCISVEQSLELLETLRIVGLDSETKGTEIWQGQLLLLQLGNKHFQIVIDCLTIDVRRYKEFLESDRLFIIHNAKFDLRWLYKEGIVVRNVYDTFLGEKILFLGFPPGTVSLSLQACCDRYLNIHLDKTVRGKIHAGLTDEVIIYSANDVVWLEDVMNAQLEQIKARGQLNALEVENRFVRVLAYIEFCGIRLDAVKWKAKMVKDEARLREAETKLNEWVINYVLSKGENAEIAYDSTTRRGKKKRAKASAGKYVAIDPQRNLFEESKPRCIINWNSNKQVIPLFEELGFELWTKDKKTGKLKKSVDSKVLGKQKGKSDILPLYLEYSAAFKVVTSFGQNFLDAINPVTGRIHPTFNQMMDTGRLSCGKGGKKGGGKTKDDDIAEDETDVSADEIIAVDKSVNVQQLPSDEETRACFIPNTGNLLVDCDYGDQEGHVFTELTQDKAWIEFYNDPAERDGHAFVAKMIFPDELKDIPEKEVKKKRKDLRDAAKPARFTFNYNGTASALAANTGKPLDFCEKCFVTYFNAFKGIDRFFKVSKRKMWERGYILISELTGLRAYIYDWPILKGIERRKNGMGQEFWDLYRSAKESGLVIEDVPNSVLQEIARKFAKGEPLQAIAIRYEYKVKVAGKVETKYIDINWQTVIVKVFKHLSKRRSASENQSCNYTSQGTAAAMTKIAGSVYFDHLIESGRIFKVLIPNDVHDEYLIEPPAEIAEEEAAKLSECMEYAASLFCKSVTIKAVPEIGTHWIH</sequence>
<feature type="region of interest" description="Disordered" evidence="3">
    <location>
        <begin position="400"/>
        <end position="422"/>
    </location>
</feature>
<dbReference type="GO" id="GO:0003887">
    <property type="term" value="F:DNA-directed DNA polymerase activity"/>
    <property type="evidence" value="ECO:0007669"/>
    <property type="project" value="InterPro"/>
</dbReference>
<evidence type="ECO:0000259" key="4">
    <source>
        <dbReference type="SMART" id="SM00474"/>
    </source>
</evidence>
<dbReference type="SUPFAM" id="SSF53098">
    <property type="entry name" value="Ribonuclease H-like"/>
    <property type="match status" value="1"/>
</dbReference>
<dbReference type="InterPro" id="IPR012337">
    <property type="entry name" value="RNaseH-like_sf"/>
</dbReference>
<accession>A0A7M1S080</accession>
<dbReference type="RefSeq" id="YP_010111710.1">
    <property type="nucleotide sequence ID" value="NC_055884.1"/>
</dbReference>
<protein>
    <submittedName>
        <fullName evidence="6">DNA polymerase I</fullName>
    </submittedName>
</protein>
<keyword evidence="7" id="KW-1185">Reference proteome</keyword>
<dbReference type="Gene3D" id="3.30.420.10">
    <property type="entry name" value="Ribonuclease H-like superfamily/Ribonuclease H"/>
    <property type="match status" value="1"/>
</dbReference>
<dbReference type="SMART" id="SM00482">
    <property type="entry name" value="POLAc"/>
    <property type="match status" value="1"/>
</dbReference>
<dbReference type="InterPro" id="IPR002562">
    <property type="entry name" value="3'-5'_exonuclease_dom"/>
</dbReference>
<evidence type="ECO:0000256" key="3">
    <source>
        <dbReference type="SAM" id="MobiDB-lite"/>
    </source>
</evidence>
<evidence type="ECO:0000259" key="5">
    <source>
        <dbReference type="SMART" id="SM00482"/>
    </source>
</evidence>
<evidence type="ECO:0000313" key="7">
    <source>
        <dbReference type="Proteomes" id="UP000594161"/>
    </source>
</evidence>
<dbReference type="GO" id="GO:0006302">
    <property type="term" value="P:double-strand break repair"/>
    <property type="evidence" value="ECO:0007669"/>
    <property type="project" value="TreeGrafter"/>
</dbReference>
<feature type="domain" description="DNA-directed DNA polymerase family A palm" evidence="5">
    <location>
        <begin position="447"/>
        <end position="752"/>
    </location>
</feature>
<dbReference type="InterPro" id="IPR036397">
    <property type="entry name" value="RNaseH_sf"/>
</dbReference>
<dbReference type="GO" id="GO:0039693">
    <property type="term" value="P:viral DNA genome replication"/>
    <property type="evidence" value="ECO:0007669"/>
    <property type="project" value="UniProtKB-KW"/>
</dbReference>
<dbReference type="GO" id="GO:0008408">
    <property type="term" value="F:3'-5' exonuclease activity"/>
    <property type="evidence" value="ECO:0007669"/>
    <property type="project" value="InterPro"/>
</dbReference>
<dbReference type="Pfam" id="PF00476">
    <property type="entry name" value="DNA_pol_A"/>
    <property type="match status" value="3"/>
</dbReference>
<dbReference type="Gene3D" id="1.10.150.20">
    <property type="entry name" value="5' to 3' exonuclease, C-terminal subdomain"/>
    <property type="match status" value="2"/>
</dbReference>
<evidence type="ECO:0000256" key="1">
    <source>
        <dbReference type="ARBA" id="ARBA00022705"/>
    </source>
</evidence>
<dbReference type="SMART" id="SM00474">
    <property type="entry name" value="35EXOc"/>
    <property type="match status" value="1"/>
</dbReference>
<dbReference type="InterPro" id="IPR043502">
    <property type="entry name" value="DNA/RNA_pol_sf"/>
</dbReference>
<proteinExistence type="predicted"/>
<dbReference type="PANTHER" id="PTHR10133:SF27">
    <property type="entry name" value="DNA POLYMERASE NU"/>
    <property type="match status" value="1"/>
</dbReference>
<organism evidence="6 7">
    <name type="scientific">uncultured phage cr126_1</name>
    <dbReference type="NCBI Taxonomy" id="2772075"/>
    <lineage>
        <taxon>Viruses</taxon>
        <taxon>Duplodnaviria</taxon>
        <taxon>Heunggongvirae</taxon>
        <taxon>Uroviricota</taxon>
        <taxon>Caudoviricetes</taxon>
        <taxon>Crassvirales</taxon>
        <taxon>Steigviridae</taxon>
        <taxon>Asinivirinae</taxon>
        <taxon>Kolpuevirus</taxon>
        <taxon>Kolpuevirus hominis</taxon>
    </lineage>
</organism>
<dbReference type="InterPro" id="IPR002298">
    <property type="entry name" value="DNA_polymerase_A"/>
</dbReference>
<dbReference type="EMBL" id="MT774391">
    <property type="protein sequence ID" value="QOR59552.1"/>
    <property type="molecule type" value="Genomic_DNA"/>
</dbReference>
<dbReference type="Pfam" id="PF01612">
    <property type="entry name" value="DNA_pol_A_exo1"/>
    <property type="match status" value="1"/>
</dbReference>
<dbReference type="GO" id="GO:0006261">
    <property type="term" value="P:DNA-templated DNA replication"/>
    <property type="evidence" value="ECO:0007669"/>
    <property type="project" value="InterPro"/>
</dbReference>
<reference evidence="6 7" key="1">
    <citation type="submission" date="2020-07" db="EMBL/GenBank/DDBJ databases">
        <title>Taxonomic proposal: Crassvirales, a new order of highly abundant and diverse bacterial viruses.</title>
        <authorList>
            <person name="Shkoporov A.N."/>
            <person name="Stockdale S.R."/>
            <person name="Guerin E."/>
            <person name="Ross R.P."/>
            <person name="Hill C."/>
        </authorList>
    </citation>
    <scope>NUCLEOTIDE SEQUENCE [LARGE SCALE GENOMIC DNA]</scope>
</reference>
<dbReference type="GeneID" id="65130159"/>
<dbReference type="KEGG" id="vg:65130159"/>
<dbReference type="Gene3D" id="1.20.1060.10">
    <property type="entry name" value="Taq DNA Polymerase, Chain T, domain 4"/>
    <property type="match status" value="1"/>
</dbReference>
<dbReference type="Gene3D" id="3.30.70.370">
    <property type="match status" value="2"/>
</dbReference>
<evidence type="ECO:0000313" key="6">
    <source>
        <dbReference type="EMBL" id="QOR59552.1"/>
    </source>
</evidence>
<dbReference type="Proteomes" id="UP000594161">
    <property type="component" value="Segment"/>
</dbReference>
<dbReference type="PANTHER" id="PTHR10133">
    <property type="entry name" value="DNA POLYMERASE I"/>
    <property type="match status" value="1"/>
</dbReference>
<dbReference type="GO" id="GO:0003677">
    <property type="term" value="F:DNA binding"/>
    <property type="evidence" value="ECO:0007669"/>
    <property type="project" value="InterPro"/>
</dbReference>
<dbReference type="SUPFAM" id="SSF56672">
    <property type="entry name" value="DNA/RNA polymerases"/>
    <property type="match status" value="1"/>
</dbReference>
<name>A0A7M1S080_9CAUD</name>
<keyword evidence="2" id="KW-1194">Viral DNA replication</keyword>
<evidence type="ECO:0000256" key="2">
    <source>
        <dbReference type="ARBA" id="ARBA00023109"/>
    </source>
</evidence>
<feature type="domain" description="3'-5' exonuclease" evidence="4">
    <location>
        <begin position="37"/>
        <end position="199"/>
    </location>
</feature>
<keyword evidence="1" id="KW-0235">DNA replication</keyword>